<evidence type="ECO:0000313" key="2">
    <source>
        <dbReference type="EMBL" id="RKH69230.1"/>
    </source>
</evidence>
<dbReference type="RefSeq" id="WP_120552145.1">
    <property type="nucleotide sequence ID" value="NZ_RAWM01000035.1"/>
</dbReference>
<dbReference type="AlphaFoldDB" id="A0A3A8QQP7"/>
<reference evidence="3" key="1">
    <citation type="submission" date="2018-09" db="EMBL/GenBank/DDBJ databases">
        <authorList>
            <person name="Livingstone P.G."/>
            <person name="Whitworth D.E."/>
        </authorList>
    </citation>
    <scope>NUCLEOTIDE SEQUENCE [LARGE SCALE GENOMIC DNA]</scope>
    <source>
        <strain evidence="3">AB047A</strain>
    </source>
</reference>
<feature type="region of interest" description="Disordered" evidence="1">
    <location>
        <begin position="1"/>
        <end position="50"/>
    </location>
</feature>
<organism evidence="2 3">
    <name type="scientific">Corallococcus interemptor</name>
    <dbReference type="NCBI Taxonomy" id="2316720"/>
    <lineage>
        <taxon>Bacteria</taxon>
        <taxon>Pseudomonadati</taxon>
        <taxon>Myxococcota</taxon>
        <taxon>Myxococcia</taxon>
        <taxon>Myxococcales</taxon>
        <taxon>Cystobacterineae</taxon>
        <taxon>Myxococcaceae</taxon>
        <taxon>Corallococcus</taxon>
    </lineage>
</organism>
<sequence length="121" mass="12605">MSFLSRLKPFPPCPPVTPNRVRPGHGGLQPPKSGHVRQDPSGPGGQGVVVDVFDPNRVAMFSAPQPTQSLVGNPHTAKGDPSGTTGGRGVVVGTMLEFLRMLRRAGIPIGPPGTPPPNPYT</sequence>
<accession>A0A3A8QQP7</accession>
<keyword evidence="3" id="KW-1185">Reference proteome</keyword>
<comment type="caution">
    <text evidence="2">The sequence shown here is derived from an EMBL/GenBank/DDBJ whole genome shotgun (WGS) entry which is preliminary data.</text>
</comment>
<evidence type="ECO:0000313" key="3">
    <source>
        <dbReference type="Proteomes" id="UP000282656"/>
    </source>
</evidence>
<protein>
    <submittedName>
        <fullName evidence="2">Uncharacterized protein</fullName>
    </submittedName>
</protein>
<dbReference type="Proteomes" id="UP000282656">
    <property type="component" value="Unassembled WGS sequence"/>
</dbReference>
<gene>
    <name evidence="2" type="ORF">D7X96_15455</name>
</gene>
<feature type="region of interest" description="Disordered" evidence="1">
    <location>
        <begin position="63"/>
        <end position="89"/>
    </location>
</feature>
<dbReference type="EMBL" id="RAWM01000035">
    <property type="protein sequence ID" value="RKH69230.1"/>
    <property type="molecule type" value="Genomic_DNA"/>
</dbReference>
<name>A0A3A8QQP7_9BACT</name>
<proteinExistence type="predicted"/>
<evidence type="ECO:0000256" key="1">
    <source>
        <dbReference type="SAM" id="MobiDB-lite"/>
    </source>
</evidence>